<reference evidence="1" key="1">
    <citation type="submission" date="2018-02" db="EMBL/GenBank/DDBJ databases">
        <title>Rhizophora mucronata_Transcriptome.</title>
        <authorList>
            <person name="Meera S.P."/>
            <person name="Sreeshan A."/>
            <person name="Augustine A."/>
        </authorList>
    </citation>
    <scope>NUCLEOTIDE SEQUENCE</scope>
    <source>
        <tissue evidence="1">Leaf</tissue>
    </source>
</reference>
<protein>
    <submittedName>
        <fullName evidence="1">Uncharacterized protein</fullName>
    </submittedName>
</protein>
<dbReference type="EMBL" id="GGEC01086092">
    <property type="protein sequence ID" value="MBX66576.1"/>
    <property type="molecule type" value="Transcribed_RNA"/>
</dbReference>
<evidence type="ECO:0000313" key="1">
    <source>
        <dbReference type="EMBL" id="MBX66576.1"/>
    </source>
</evidence>
<name>A0A2P2QHZ1_RHIMU</name>
<proteinExistence type="predicted"/>
<sequence>MKRAFFIWLQKIE</sequence>
<organism evidence="1">
    <name type="scientific">Rhizophora mucronata</name>
    <name type="common">Asiatic mangrove</name>
    <dbReference type="NCBI Taxonomy" id="61149"/>
    <lineage>
        <taxon>Eukaryota</taxon>
        <taxon>Viridiplantae</taxon>
        <taxon>Streptophyta</taxon>
        <taxon>Embryophyta</taxon>
        <taxon>Tracheophyta</taxon>
        <taxon>Spermatophyta</taxon>
        <taxon>Magnoliopsida</taxon>
        <taxon>eudicotyledons</taxon>
        <taxon>Gunneridae</taxon>
        <taxon>Pentapetalae</taxon>
        <taxon>rosids</taxon>
        <taxon>fabids</taxon>
        <taxon>Malpighiales</taxon>
        <taxon>Rhizophoraceae</taxon>
        <taxon>Rhizophora</taxon>
    </lineage>
</organism>
<accession>A0A2P2QHZ1</accession>